<feature type="compositionally biased region" description="Polar residues" evidence="1">
    <location>
        <begin position="64"/>
        <end position="74"/>
    </location>
</feature>
<feature type="compositionally biased region" description="Polar residues" evidence="1">
    <location>
        <begin position="39"/>
        <end position="52"/>
    </location>
</feature>
<keyword evidence="3" id="KW-1185">Reference proteome</keyword>
<reference evidence="2 3" key="1">
    <citation type="submission" date="2024-11" db="EMBL/GenBank/DDBJ databases">
        <title>Adaptive evolution of stress response genes in parasites aligns with host niche diversity.</title>
        <authorList>
            <person name="Hahn C."/>
            <person name="Resl P."/>
        </authorList>
    </citation>
    <scope>NUCLEOTIDE SEQUENCE [LARGE SCALE GENOMIC DNA]</scope>
    <source>
        <strain evidence="2">EGGRZ-B1_66</strain>
        <tissue evidence="2">Body</tissue>
    </source>
</reference>
<accession>A0ABD2PIX3</accession>
<gene>
    <name evidence="2" type="ORF">Ciccas_014100</name>
</gene>
<organism evidence="2 3">
    <name type="scientific">Cichlidogyrus casuarinus</name>
    <dbReference type="NCBI Taxonomy" id="1844966"/>
    <lineage>
        <taxon>Eukaryota</taxon>
        <taxon>Metazoa</taxon>
        <taxon>Spiralia</taxon>
        <taxon>Lophotrochozoa</taxon>
        <taxon>Platyhelminthes</taxon>
        <taxon>Monogenea</taxon>
        <taxon>Monopisthocotylea</taxon>
        <taxon>Dactylogyridea</taxon>
        <taxon>Ancyrocephalidae</taxon>
        <taxon>Cichlidogyrus</taxon>
    </lineage>
</organism>
<sequence>MKKAINNKFIAPAAINGNKRRKTSRNMPETNDFDGESPQIFQPQITSTQKQASPVKPKIVFLPTITSTQKQTPDTENENAETQPHPVTADSSCSYKTLAQTQVDPILSQVDTFLTANSSFTIKDKQPDTSGNSEATIRANSNDESNLYQIFMEHYFDMCKFDAHFRPPWTSQVKQLHTFLPSNESSNFLL</sequence>
<dbReference type="Proteomes" id="UP001626550">
    <property type="component" value="Unassembled WGS sequence"/>
</dbReference>
<comment type="caution">
    <text evidence="2">The sequence shown here is derived from an EMBL/GenBank/DDBJ whole genome shotgun (WGS) entry which is preliminary data.</text>
</comment>
<protein>
    <submittedName>
        <fullName evidence="2">Uncharacterized protein</fullName>
    </submittedName>
</protein>
<proteinExistence type="predicted"/>
<dbReference type="AlphaFoldDB" id="A0ABD2PIX3"/>
<name>A0ABD2PIX3_9PLAT</name>
<feature type="region of interest" description="Disordered" evidence="1">
    <location>
        <begin position="1"/>
        <end position="90"/>
    </location>
</feature>
<evidence type="ECO:0000313" key="2">
    <source>
        <dbReference type="EMBL" id="KAL3307385.1"/>
    </source>
</evidence>
<evidence type="ECO:0000256" key="1">
    <source>
        <dbReference type="SAM" id="MobiDB-lite"/>
    </source>
</evidence>
<evidence type="ECO:0000313" key="3">
    <source>
        <dbReference type="Proteomes" id="UP001626550"/>
    </source>
</evidence>
<dbReference type="EMBL" id="JBJKFK010007498">
    <property type="protein sequence ID" value="KAL3307385.1"/>
    <property type="molecule type" value="Genomic_DNA"/>
</dbReference>